<keyword evidence="1" id="KW-1133">Transmembrane helix</keyword>
<sequence>MMKRHPKLFITLFVVPVLITILYGLYFIGQYLATFTSQRKDSEASFLAGYSFIPKLNPSEKNEHGLMKTYPVSDSYSKFKVKSLLFCRNASKFRGTFEENCHFIQNYPIGDSGPYLQELGFAGDFVDFTNPKIPVVVTAASSNHFLEVQALMQNFYSVVFPKYENLKFIFYDIGLKENEKEMVKKHCRCEYRSFPFEKYPEHVKILKGYTFKPIIVQTVLNEYGFVMWMDTSVRFRTGELDSLFKITIKDGVKFMEGGLGVGYRTGPVTFNFLREDPCLFADKNEIQPTFFLVYRTRFTIETIMRPWVSCALTLGCMYFPGSQERISCMNQNGLGFCHRFDQSVIGIILWRLYHADIGRVYIPVTFFKVQRDHTARYFQSLEEKIDLVLVQSAPFLRNERMFTVLAMVFVFSLKIVLYGSL</sequence>
<gene>
    <name evidence="2" type="ORF">CHS0354_020244</name>
</gene>
<proteinExistence type="predicted"/>
<comment type="caution">
    <text evidence="2">The sequence shown here is derived from an EMBL/GenBank/DDBJ whole genome shotgun (WGS) entry which is preliminary data.</text>
</comment>
<reference evidence="2" key="1">
    <citation type="journal article" date="2021" name="Genome Biol. Evol.">
        <title>A High-Quality Reference Genome for a Parasitic Bivalve with Doubly Uniparental Inheritance (Bivalvia: Unionida).</title>
        <authorList>
            <person name="Smith C.H."/>
        </authorList>
    </citation>
    <scope>NUCLEOTIDE SEQUENCE</scope>
    <source>
        <strain evidence="2">CHS0354</strain>
    </source>
</reference>
<dbReference type="PANTHER" id="PTHR31389">
    <property type="entry name" value="LD39211P"/>
    <property type="match status" value="1"/>
</dbReference>
<dbReference type="EMBL" id="JAEAOA010001233">
    <property type="protein sequence ID" value="KAK3585677.1"/>
    <property type="molecule type" value="Genomic_DNA"/>
</dbReference>
<evidence type="ECO:0000313" key="2">
    <source>
        <dbReference type="EMBL" id="KAK3585677.1"/>
    </source>
</evidence>
<dbReference type="Proteomes" id="UP001195483">
    <property type="component" value="Unassembled WGS sequence"/>
</dbReference>
<organism evidence="2 3">
    <name type="scientific">Potamilus streckersoni</name>
    <dbReference type="NCBI Taxonomy" id="2493646"/>
    <lineage>
        <taxon>Eukaryota</taxon>
        <taxon>Metazoa</taxon>
        <taxon>Spiralia</taxon>
        <taxon>Lophotrochozoa</taxon>
        <taxon>Mollusca</taxon>
        <taxon>Bivalvia</taxon>
        <taxon>Autobranchia</taxon>
        <taxon>Heteroconchia</taxon>
        <taxon>Palaeoheterodonta</taxon>
        <taxon>Unionida</taxon>
        <taxon>Unionoidea</taxon>
        <taxon>Unionidae</taxon>
        <taxon>Ambleminae</taxon>
        <taxon>Lampsilini</taxon>
        <taxon>Potamilus</taxon>
    </lineage>
</organism>
<keyword evidence="3" id="KW-1185">Reference proteome</keyword>
<evidence type="ECO:0000256" key="1">
    <source>
        <dbReference type="SAM" id="Phobius"/>
    </source>
</evidence>
<accession>A0AAE0VQP3</accession>
<evidence type="ECO:0000313" key="3">
    <source>
        <dbReference type="Proteomes" id="UP001195483"/>
    </source>
</evidence>
<protein>
    <submittedName>
        <fullName evidence="2">Uncharacterized protein</fullName>
    </submittedName>
</protein>
<dbReference type="Pfam" id="PF07801">
    <property type="entry name" value="DUF1647"/>
    <property type="match status" value="1"/>
</dbReference>
<keyword evidence="1" id="KW-0472">Membrane</keyword>
<feature type="transmembrane region" description="Helical" evidence="1">
    <location>
        <begin position="401"/>
        <end position="419"/>
    </location>
</feature>
<reference evidence="2" key="2">
    <citation type="journal article" date="2021" name="Genome Biol. Evol.">
        <title>Developing a high-quality reference genome for a parasitic bivalve with doubly uniparental inheritance (Bivalvia: Unionida).</title>
        <authorList>
            <person name="Smith C.H."/>
        </authorList>
    </citation>
    <scope>NUCLEOTIDE SEQUENCE</scope>
    <source>
        <strain evidence="2">CHS0354</strain>
        <tissue evidence="2">Mantle</tissue>
    </source>
</reference>
<keyword evidence="1" id="KW-0812">Transmembrane</keyword>
<dbReference type="AlphaFoldDB" id="A0AAE0VQP3"/>
<name>A0AAE0VQP3_9BIVA</name>
<dbReference type="PANTHER" id="PTHR31389:SF4">
    <property type="entry name" value="LD39211P"/>
    <property type="match status" value="1"/>
</dbReference>
<reference evidence="2" key="3">
    <citation type="submission" date="2023-05" db="EMBL/GenBank/DDBJ databases">
        <authorList>
            <person name="Smith C.H."/>
        </authorList>
    </citation>
    <scope>NUCLEOTIDE SEQUENCE</scope>
    <source>
        <strain evidence="2">CHS0354</strain>
        <tissue evidence="2">Mantle</tissue>
    </source>
</reference>
<dbReference type="InterPro" id="IPR012444">
    <property type="entry name" value="DUF1647"/>
</dbReference>